<comment type="caution">
    <text evidence="1">The sequence shown here is derived from an EMBL/GenBank/DDBJ whole genome shotgun (WGS) entry which is preliminary data.</text>
</comment>
<keyword evidence="2" id="KW-1185">Reference proteome</keyword>
<dbReference type="AlphaFoldDB" id="A0A9P5ZDQ1"/>
<accession>A0A9P5ZDQ1</accession>
<dbReference type="EMBL" id="MU155135">
    <property type="protein sequence ID" value="KAF9485552.1"/>
    <property type="molecule type" value="Genomic_DNA"/>
</dbReference>
<dbReference type="OrthoDB" id="3099491at2759"/>
<name>A0A9P5ZDQ1_9AGAR</name>
<proteinExistence type="predicted"/>
<evidence type="ECO:0000313" key="2">
    <source>
        <dbReference type="Proteomes" id="UP000807469"/>
    </source>
</evidence>
<dbReference type="Proteomes" id="UP000807469">
    <property type="component" value="Unassembled WGS sequence"/>
</dbReference>
<evidence type="ECO:0000313" key="1">
    <source>
        <dbReference type="EMBL" id="KAF9485552.1"/>
    </source>
</evidence>
<sequence>MSVQEVLNPSSLGPHSPRRIAARLDELFSTYHFTLVMEIGGGLDDTVRQVLGLQNSEILRRLYSDMFDKTTQLKPSERQAIALSCGINHILMSQYAKKRAKLYGLAYKPLKLRLTPREKLNIARCFRKAKYDFDRTRNKPHRHSTFHALHGDRLRLEWSGYRARISIFQHHIARNARGWLFKCPKIFKNLAYGSKHPYLAGRRPVPHLQYTHPMTKKRCTKLTKEFPMLEFGVMGCVPSAFDVASRSNRGLARTLLSFSKRVIRFEGVVAHADNVSPEQDRGNHYWVAYLSNLTGPEKDKDGFSRYYSTDVIPAIKREL</sequence>
<organism evidence="1 2">
    <name type="scientific">Pholiota conissans</name>
    <dbReference type="NCBI Taxonomy" id="109636"/>
    <lineage>
        <taxon>Eukaryota</taxon>
        <taxon>Fungi</taxon>
        <taxon>Dikarya</taxon>
        <taxon>Basidiomycota</taxon>
        <taxon>Agaricomycotina</taxon>
        <taxon>Agaricomycetes</taxon>
        <taxon>Agaricomycetidae</taxon>
        <taxon>Agaricales</taxon>
        <taxon>Agaricineae</taxon>
        <taxon>Strophariaceae</taxon>
        <taxon>Pholiota</taxon>
    </lineage>
</organism>
<protein>
    <submittedName>
        <fullName evidence="1">Uncharacterized protein</fullName>
    </submittedName>
</protein>
<gene>
    <name evidence="1" type="ORF">BDN70DRAFT_927486</name>
</gene>
<reference evidence="1" key="1">
    <citation type="submission" date="2020-11" db="EMBL/GenBank/DDBJ databases">
        <authorList>
            <consortium name="DOE Joint Genome Institute"/>
            <person name="Ahrendt S."/>
            <person name="Riley R."/>
            <person name="Andreopoulos W."/>
            <person name="Labutti K."/>
            <person name="Pangilinan J."/>
            <person name="Ruiz-Duenas F.J."/>
            <person name="Barrasa J.M."/>
            <person name="Sanchez-Garcia M."/>
            <person name="Camarero S."/>
            <person name="Miyauchi S."/>
            <person name="Serrano A."/>
            <person name="Linde D."/>
            <person name="Babiker R."/>
            <person name="Drula E."/>
            <person name="Ayuso-Fernandez I."/>
            <person name="Pacheco R."/>
            <person name="Padilla G."/>
            <person name="Ferreira P."/>
            <person name="Barriuso J."/>
            <person name="Kellner H."/>
            <person name="Castanera R."/>
            <person name="Alfaro M."/>
            <person name="Ramirez L."/>
            <person name="Pisabarro A.G."/>
            <person name="Kuo A."/>
            <person name="Tritt A."/>
            <person name="Lipzen A."/>
            <person name="He G."/>
            <person name="Yan M."/>
            <person name="Ng V."/>
            <person name="Cullen D."/>
            <person name="Martin F."/>
            <person name="Rosso M.-N."/>
            <person name="Henrissat B."/>
            <person name="Hibbett D."/>
            <person name="Martinez A.T."/>
            <person name="Grigoriev I.V."/>
        </authorList>
    </citation>
    <scope>NUCLEOTIDE SEQUENCE</scope>
    <source>
        <strain evidence="1">CIRM-BRFM 674</strain>
    </source>
</reference>